<dbReference type="NCBIfam" id="TIGR00093">
    <property type="entry name" value="pseudouridine synthase"/>
    <property type="match status" value="1"/>
</dbReference>
<dbReference type="GO" id="GO:0009982">
    <property type="term" value="F:pseudouridine synthase activity"/>
    <property type="evidence" value="ECO:0007669"/>
    <property type="project" value="InterPro"/>
</dbReference>
<evidence type="ECO:0000256" key="3">
    <source>
        <dbReference type="PROSITE-ProRule" id="PRU00182"/>
    </source>
</evidence>
<accession>A0A176VVI9</accession>
<dbReference type="InterPro" id="IPR002942">
    <property type="entry name" value="S4_RNA-bd"/>
</dbReference>
<feature type="compositionally biased region" description="Low complexity" evidence="4">
    <location>
        <begin position="187"/>
        <end position="199"/>
    </location>
</feature>
<name>A0A176VVI9_MARPO</name>
<feature type="compositionally biased region" description="Basic and acidic residues" evidence="4">
    <location>
        <begin position="169"/>
        <end position="182"/>
    </location>
</feature>
<dbReference type="PANTHER" id="PTHR47683">
    <property type="entry name" value="PSEUDOURIDINE SYNTHASE FAMILY PROTEIN-RELATED"/>
    <property type="match status" value="1"/>
</dbReference>
<dbReference type="Gene3D" id="3.30.70.580">
    <property type="entry name" value="Pseudouridine synthase I, catalytic domain, N-terminal subdomain"/>
    <property type="match status" value="1"/>
</dbReference>
<evidence type="ECO:0000256" key="2">
    <source>
        <dbReference type="ARBA" id="ARBA00023235"/>
    </source>
</evidence>
<organism evidence="7 8">
    <name type="scientific">Marchantia polymorpha subsp. ruderalis</name>
    <dbReference type="NCBI Taxonomy" id="1480154"/>
    <lineage>
        <taxon>Eukaryota</taxon>
        <taxon>Viridiplantae</taxon>
        <taxon>Streptophyta</taxon>
        <taxon>Embryophyta</taxon>
        <taxon>Marchantiophyta</taxon>
        <taxon>Marchantiopsida</taxon>
        <taxon>Marchantiidae</taxon>
        <taxon>Marchantiales</taxon>
        <taxon>Marchantiaceae</taxon>
        <taxon>Marchantia</taxon>
    </lineage>
</organism>
<dbReference type="SUPFAM" id="SSF55174">
    <property type="entry name" value="Alpha-L RNA-binding motif"/>
    <property type="match status" value="1"/>
</dbReference>
<evidence type="ECO:0000256" key="4">
    <source>
        <dbReference type="SAM" id="MobiDB-lite"/>
    </source>
</evidence>
<dbReference type="EMBL" id="LVLJ01002606">
    <property type="protein sequence ID" value="OAE24433.1"/>
    <property type="molecule type" value="Genomic_DNA"/>
</dbReference>
<evidence type="ECO:0000313" key="6">
    <source>
        <dbReference type="EMBL" id="BBN00391.1"/>
    </source>
</evidence>
<dbReference type="InterPro" id="IPR042092">
    <property type="entry name" value="PsdUridine_s_RsuA/RluB/E/F_cat"/>
</dbReference>
<keyword evidence="3" id="KW-0694">RNA-binding</keyword>
<dbReference type="PROSITE" id="PS01149">
    <property type="entry name" value="PSI_RSU"/>
    <property type="match status" value="1"/>
</dbReference>
<dbReference type="Proteomes" id="UP001162541">
    <property type="component" value="Chromosome 1"/>
</dbReference>
<reference evidence="7 8" key="1">
    <citation type="submission" date="2016-03" db="EMBL/GenBank/DDBJ databases">
        <title>Mechanisms controlling the formation of the plant cell surface in tip-growing cells are functionally conserved among land plants.</title>
        <authorList>
            <person name="Honkanen S."/>
            <person name="Jones V.A."/>
            <person name="Morieri G."/>
            <person name="Champion C."/>
            <person name="Hetherington A.J."/>
            <person name="Kelly S."/>
            <person name="Saint-Marcoux D."/>
            <person name="Proust H."/>
            <person name="Prescott H."/>
            <person name="Dolan L."/>
        </authorList>
    </citation>
    <scope>NUCLEOTIDE SEQUENCE [LARGE SCALE GENOMIC DNA]</scope>
    <source>
        <strain evidence="8">cv. Tak-1 and cv. Tak-2</strain>
        <tissue evidence="7">Whole gametophyte</tissue>
    </source>
</reference>
<dbReference type="GO" id="GO:0003723">
    <property type="term" value="F:RNA binding"/>
    <property type="evidence" value="ECO:0007669"/>
    <property type="project" value="UniProtKB-KW"/>
</dbReference>
<dbReference type="InterPro" id="IPR050343">
    <property type="entry name" value="RsuA_PseudoU_synthase"/>
</dbReference>
<dbReference type="InterPro" id="IPR020094">
    <property type="entry name" value="TruA/RsuA/RluB/E/F_N"/>
</dbReference>
<reference evidence="9" key="3">
    <citation type="journal article" date="2020" name="Curr. Biol.">
        <title>Chromatin organization in early land plants reveals an ancestral association between H3K27me3, transposons, and constitutive heterochromatin.</title>
        <authorList>
            <person name="Montgomery S.A."/>
            <person name="Tanizawa Y."/>
            <person name="Galik B."/>
            <person name="Wang N."/>
            <person name="Ito T."/>
            <person name="Mochizuki T."/>
            <person name="Akimcheva S."/>
            <person name="Bowman J.L."/>
            <person name="Cognat V."/>
            <person name="Marechal-Drouard L."/>
            <person name="Ekker H."/>
            <person name="Hong S.F."/>
            <person name="Kohchi T."/>
            <person name="Lin S.S."/>
            <person name="Liu L.D."/>
            <person name="Nakamura Y."/>
            <person name="Valeeva L.R."/>
            <person name="Shakirov E.V."/>
            <person name="Shippen D.E."/>
            <person name="Wei W.L."/>
            <person name="Yagura M."/>
            <person name="Yamaoka S."/>
            <person name="Yamato K.T."/>
            <person name="Liu C."/>
            <person name="Berger F."/>
        </authorList>
    </citation>
    <scope>NUCLEOTIDE SEQUENCE [LARGE SCALE GENOMIC DNA]</scope>
    <source>
        <strain evidence="9">Tak-1</strain>
    </source>
</reference>
<dbReference type="InterPro" id="IPR036986">
    <property type="entry name" value="S4_RNA-bd_sf"/>
</dbReference>
<dbReference type="EMBL" id="AP019866">
    <property type="protein sequence ID" value="BBN00391.1"/>
    <property type="molecule type" value="Genomic_DNA"/>
</dbReference>
<dbReference type="AlphaFoldDB" id="A0A176VVI9"/>
<dbReference type="SMART" id="SM00363">
    <property type="entry name" value="S4"/>
    <property type="match status" value="1"/>
</dbReference>
<dbReference type="PANTHER" id="PTHR47683:SF2">
    <property type="entry name" value="RNA-BINDING S4 DOMAIN-CONTAINING PROTEIN"/>
    <property type="match status" value="1"/>
</dbReference>
<dbReference type="GO" id="GO:0006364">
    <property type="term" value="P:rRNA processing"/>
    <property type="evidence" value="ECO:0007669"/>
    <property type="project" value="UniProtKB-ARBA"/>
</dbReference>
<sequence length="511" mass="54753">MAGGAVTIACTLTMRAVPSWCTNSPATNFLLSQFPAGLRGEGLGLRLGRNKCFWRVPHGEKKGGSNWRLPELSCALGSDGKDSAPSAPKKAIGIPVLDRDEKGNVVIRTARVGESISFGPIGNGGPSFMPSSTRSSSSNPSRPLSTSSSPNTSKQSQSSAKAPSTSNVKPREDAAKGGDRTRPKAVKSSSSPTSKETTTNPRRGSPAAVKSPSSPTSKETTTNLRRGGPAAKAPSGPPQYSKAARRFYNEKFREPERLAKVLAAAGVASRRASEAIVFEGRVSVNGKVCTVPQTPVDPLKDIIYVDGNSLPKKMATKMYFALNKPKGYICSSVEEGMKPVLSLFDDYFKVWAQRNPGLSRPRMFTVGRLDVATSGLLLVTNDGEFANKVSHPSSGLTKEYIVTVNDKVTRRQLAAIGEGTLVQGVKCVPTLVEPMDMEPGETRQRIKIVVSEGRNHEVRHLVEDAGLQVLALKRVRIGGFRLSRKLGIGKFDELTEAQIAKVLDKNLQAIV</sequence>
<evidence type="ECO:0000313" key="7">
    <source>
        <dbReference type="EMBL" id="OAE24433.1"/>
    </source>
</evidence>
<dbReference type="SUPFAM" id="SSF55120">
    <property type="entry name" value="Pseudouridine synthase"/>
    <property type="match status" value="1"/>
</dbReference>
<feature type="compositionally biased region" description="Low complexity" evidence="4">
    <location>
        <begin position="126"/>
        <end position="167"/>
    </location>
</feature>
<gene>
    <name evidence="7" type="ORF">AXG93_522s1040</name>
    <name evidence="6" type="ORF">Mp_1g28730</name>
</gene>
<dbReference type="InterPro" id="IPR018496">
    <property type="entry name" value="PsdUridine_synth_RsuA/RluB_CS"/>
</dbReference>
<reference evidence="6" key="2">
    <citation type="journal article" date="2019" name="Curr. Biol.">
        <title>Chromatin organization in early land plants reveals an ancestral association between H3K27me3, transposons, and constitutive heterochromatin.</title>
        <authorList>
            <person name="Montgomery S.A."/>
            <person name="Tanizawa Y."/>
            <person name="Galik B."/>
            <person name="Wang N."/>
            <person name="Ito T."/>
            <person name="Mochizuki T."/>
            <person name="Akimcheva S."/>
            <person name="Bowman J."/>
            <person name="Cognat V."/>
            <person name="Drouard L."/>
            <person name="Ekker H."/>
            <person name="Houng S."/>
            <person name="Kohchi T."/>
            <person name="Lin S."/>
            <person name="Liu L.D."/>
            <person name="Nakamura Y."/>
            <person name="Valeeva L.R."/>
            <person name="Shakirov E.V."/>
            <person name="Shippen D.E."/>
            <person name="Wei W."/>
            <person name="Yagura M."/>
            <person name="Yamaoka S."/>
            <person name="Yamato K.T."/>
            <person name="Liu C."/>
            <person name="Berger F."/>
        </authorList>
    </citation>
    <scope>NUCLEOTIDE SEQUENCE [LARGE SCALE GENOMIC DNA]</scope>
    <source>
        <strain evidence="6">Tak-1</strain>
    </source>
</reference>
<evidence type="ECO:0000313" key="9">
    <source>
        <dbReference type="Proteomes" id="UP001162541"/>
    </source>
</evidence>
<dbReference type="Pfam" id="PF01479">
    <property type="entry name" value="S4"/>
    <property type="match status" value="1"/>
</dbReference>
<proteinExistence type="inferred from homology"/>
<keyword evidence="2" id="KW-0413">Isomerase</keyword>
<dbReference type="InterPro" id="IPR020103">
    <property type="entry name" value="PsdUridine_synth_cat_dom_sf"/>
</dbReference>
<dbReference type="InterPro" id="IPR000748">
    <property type="entry name" value="PsdUridine_synth_RsuA/RluB/E/F"/>
</dbReference>
<dbReference type="Gene3D" id="3.30.70.1560">
    <property type="entry name" value="Alpha-L RNA-binding motif"/>
    <property type="match status" value="1"/>
</dbReference>
<feature type="region of interest" description="Disordered" evidence="4">
    <location>
        <begin position="115"/>
        <end position="241"/>
    </location>
</feature>
<evidence type="ECO:0000313" key="8">
    <source>
        <dbReference type="Proteomes" id="UP000077202"/>
    </source>
</evidence>
<dbReference type="PROSITE" id="PS50889">
    <property type="entry name" value="S4"/>
    <property type="match status" value="1"/>
</dbReference>
<dbReference type="FunFam" id="3.30.70.580:FF:000013">
    <property type="entry name" value="Ribosomal large subunit pseudouridine synthase B"/>
    <property type="match status" value="1"/>
</dbReference>
<dbReference type="Pfam" id="PF00849">
    <property type="entry name" value="PseudoU_synth_2"/>
    <property type="match status" value="1"/>
</dbReference>
<comment type="similarity">
    <text evidence="1">Belongs to the pseudouridine synthase RsuA family.</text>
</comment>
<dbReference type="CDD" id="cd00165">
    <property type="entry name" value="S4"/>
    <property type="match status" value="1"/>
</dbReference>
<feature type="compositionally biased region" description="Low complexity" evidence="4">
    <location>
        <begin position="210"/>
        <end position="234"/>
    </location>
</feature>
<evidence type="ECO:0000256" key="1">
    <source>
        <dbReference type="ARBA" id="ARBA00008348"/>
    </source>
</evidence>
<keyword evidence="8" id="KW-1185">Reference proteome</keyword>
<dbReference type="Proteomes" id="UP000077202">
    <property type="component" value="Unassembled WGS sequence"/>
</dbReference>
<protein>
    <recommendedName>
        <fullName evidence="5">RNA-binding S4 domain-containing protein</fullName>
    </recommendedName>
</protein>
<dbReference type="InterPro" id="IPR006145">
    <property type="entry name" value="PsdUridine_synth_RsuA/RluA"/>
</dbReference>
<dbReference type="FunFam" id="3.10.290.10:FF:000003">
    <property type="entry name" value="Pseudouridine synthase"/>
    <property type="match status" value="1"/>
</dbReference>
<dbReference type="GO" id="GO:0001522">
    <property type="term" value="P:pseudouridine synthesis"/>
    <property type="evidence" value="ECO:0007669"/>
    <property type="project" value="InterPro"/>
</dbReference>
<feature type="domain" description="RNA-binding S4" evidence="5">
    <location>
        <begin position="256"/>
        <end position="316"/>
    </location>
</feature>
<dbReference type="Gene3D" id="3.10.290.10">
    <property type="entry name" value="RNA-binding S4 domain"/>
    <property type="match status" value="1"/>
</dbReference>
<evidence type="ECO:0000259" key="5">
    <source>
        <dbReference type="SMART" id="SM00363"/>
    </source>
</evidence>